<dbReference type="EMBL" id="OX596094">
    <property type="protein sequence ID" value="CAM9385987.1"/>
    <property type="molecule type" value="Genomic_DNA"/>
</dbReference>
<name>A0AC59Y5F1_RANTA</name>
<protein>
    <submittedName>
        <fullName evidence="1">Uncharacterized protein</fullName>
    </submittedName>
</protein>
<evidence type="ECO:0000313" key="1">
    <source>
        <dbReference type="EMBL" id="CAM9385987.1"/>
    </source>
</evidence>
<gene>
    <name evidence="1" type="ORF">MRATA1EN22A_LOCUS1789</name>
</gene>
<organism evidence="1 2">
    <name type="scientific">Rangifer tarandus platyrhynchus</name>
    <name type="common">Svalbard reindeer</name>
    <dbReference type="NCBI Taxonomy" id="3082113"/>
    <lineage>
        <taxon>Eukaryota</taxon>
        <taxon>Metazoa</taxon>
        <taxon>Chordata</taxon>
        <taxon>Craniata</taxon>
        <taxon>Vertebrata</taxon>
        <taxon>Euteleostomi</taxon>
        <taxon>Mammalia</taxon>
        <taxon>Eutheria</taxon>
        <taxon>Laurasiatheria</taxon>
        <taxon>Artiodactyla</taxon>
        <taxon>Ruminantia</taxon>
        <taxon>Pecora</taxon>
        <taxon>Cervidae</taxon>
        <taxon>Odocoileinae</taxon>
        <taxon>Rangifer</taxon>
    </lineage>
</organism>
<reference evidence="1" key="1">
    <citation type="submission" date="2023-05" db="EMBL/GenBank/DDBJ databases">
        <authorList>
            <consortium name="ELIXIR-Norway"/>
        </authorList>
    </citation>
    <scope>NUCLEOTIDE SEQUENCE</scope>
</reference>
<sequence>AARELAPSGMVSISAASAPSTAGSSPEPSSEMSLGCPLHKVLFEKQPKGTSREKSLARPPKADPGLSASVVSSQNLPSTVHLVPMREEPCKHPEWPESRVPLPSGPSSGE</sequence>
<feature type="non-terminal residue" evidence="1">
    <location>
        <position position="1"/>
    </location>
</feature>
<proteinExistence type="predicted"/>
<feature type="non-terminal residue" evidence="1">
    <location>
        <position position="110"/>
    </location>
</feature>
<accession>A0AC59Y5F1</accession>
<dbReference type="Proteomes" id="UP001162501">
    <property type="component" value="Chromosome 10"/>
</dbReference>
<evidence type="ECO:0000313" key="2">
    <source>
        <dbReference type="Proteomes" id="UP001162501"/>
    </source>
</evidence>
<reference evidence="1" key="2">
    <citation type="submission" date="2025-03" db="EMBL/GenBank/DDBJ databases">
        <authorList>
            <consortium name="ELIXIR-Norway"/>
            <consortium name="Elixir Norway"/>
        </authorList>
    </citation>
    <scope>NUCLEOTIDE SEQUENCE</scope>
</reference>